<evidence type="ECO:0000256" key="2">
    <source>
        <dbReference type="SAM" id="SignalP"/>
    </source>
</evidence>
<gene>
    <name evidence="3" type="ORF">CTA1_7981</name>
</gene>
<evidence type="ECO:0000313" key="4">
    <source>
        <dbReference type="Proteomes" id="UP000310108"/>
    </source>
</evidence>
<keyword evidence="1" id="KW-0472">Membrane</keyword>
<organism evidence="3 4">
    <name type="scientific">Colletotrichum tanaceti</name>
    <dbReference type="NCBI Taxonomy" id="1306861"/>
    <lineage>
        <taxon>Eukaryota</taxon>
        <taxon>Fungi</taxon>
        <taxon>Dikarya</taxon>
        <taxon>Ascomycota</taxon>
        <taxon>Pezizomycotina</taxon>
        <taxon>Sordariomycetes</taxon>
        <taxon>Hypocreomycetidae</taxon>
        <taxon>Glomerellales</taxon>
        <taxon>Glomerellaceae</taxon>
        <taxon>Colletotrichum</taxon>
        <taxon>Colletotrichum destructivum species complex</taxon>
    </lineage>
</organism>
<keyword evidence="4" id="KW-1185">Reference proteome</keyword>
<keyword evidence="2" id="KW-0732">Signal</keyword>
<feature type="transmembrane region" description="Helical" evidence="1">
    <location>
        <begin position="193"/>
        <end position="218"/>
    </location>
</feature>
<reference evidence="3 4" key="1">
    <citation type="journal article" date="2019" name="PLoS ONE">
        <title>Comparative genome analysis indicates high evolutionary potential of pathogenicity genes in Colletotrichum tanaceti.</title>
        <authorList>
            <person name="Lelwala R.V."/>
            <person name="Korhonen P.K."/>
            <person name="Young N.D."/>
            <person name="Scott J.B."/>
            <person name="Ades P.A."/>
            <person name="Gasser R.B."/>
            <person name="Taylor P.W.J."/>
        </authorList>
    </citation>
    <scope>NUCLEOTIDE SEQUENCE [LARGE SCALE GENOMIC DNA]</scope>
    <source>
        <strain evidence="3">BRIP57314</strain>
    </source>
</reference>
<evidence type="ECO:0000313" key="3">
    <source>
        <dbReference type="EMBL" id="TKW48828.1"/>
    </source>
</evidence>
<feature type="signal peptide" evidence="2">
    <location>
        <begin position="1"/>
        <end position="16"/>
    </location>
</feature>
<keyword evidence="1" id="KW-1133">Transmembrane helix</keyword>
<feature type="chain" id="PRO_5020486197" evidence="2">
    <location>
        <begin position="17"/>
        <end position="479"/>
    </location>
</feature>
<dbReference type="EMBL" id="PJEX01000705">
    <property type="protein sequence ID" value="TKW48828.1"/>
    <property type="molecule type" value="Genomic_DNA"/>
</dbReference>
<dbReference type="Proteomes" id="UP000310108">
    <property type="component" value="Unassembled WGS sequence"/>
</dbReference>
<accession>A0A4U6X0D8</accession>
<comment type="caution">
    <text evidence="3">The sequence shown here is derived from an EMBL/GenBank/DDBJ whole genome shotgun (WGS) entry which is preliminary data.</text>
</comment>
<dbReference type="AlphaFoldDB" id="A0A4U6X0D8"/>
<keyword evidence="1" id="KW-0812">Transmembrane</keyword>
<evidence type="ECO:0000256" key="1">
    <source>
        <dbReference type="SAM" id="Phobius"/>
    </source>
</evidence>
<sequence length="479" mass="53560">MILWNLVALFSLAVDASPVALVEPIKQLPALIPRSVTVDKCSPSSPDGIQPECWQVLNVSNHLNDWWSKNSERCKKANKGFSHCYLDTAGLITWSCDFISLNGCTPPPSGQDDMYDSYQEFYVIWNIYTINLFWTNYHQALVQGQATAVGAVAEIVSFIAPPKTIHPNTPKFSPIWAILTGQLAMVFPLIGTWIWTSVAFSAFFGVLGGGIGIFNMLYPTKEIREVPWEGLSAALSDLVNEYQQDVGTTLTAIQTDFDHFYAVTSSGGFSRKFQTNLPNNTDQIYHNLLRWTLNEALLKSDYFVVKNTGVDPRTIPIDPYDCTHLDHFNTCGPIWYDGKDSYGLARANDVGMDRMKEILDVAFAKNWTTPEELYIEAQSCQGRDSSGVFDVQDLSMGCVSNLPVCEFNFDYNPFEVMETRYNPPQFTNCPNMRGYGVPNDNMGNVAGVPFSYLGPFLVSGFVNALFDGRLSLQREEGLR</sequence>
<proteinExistence type="predicted"/>
<name>A0A4U6X0D8_9PEZI</name>
<protein>
    <submittedName>
        <fullName evidence="3">Uncharacterized protein</fullName>
    </submittedName>
</protein>